<dbReference type="Gene3D" id="3.40.50.300">
    <property type="entry name" value="P-loop containing nucleotide triphosphate hydrolases"/>
    <property type="match status" value="1"/>
</dbReference>
<dbReference type="Pfam" id="PF10923">
    <property type="entry name" value="BrxC_BrxD"/>
    <property type="match status" value="1"/>
</dbReference>
<dbReference type="InterPro" id="IPR027417">
    <property type="entry name" value="P-loop_NTPase"/>
</dbReference>
<dbReference type="SUPFAM" id="SSF52540">
    <property type="entry name" value="P-loop containing nucleoside triphosphate hydrolases"/>
    <property type="match status" value="1"/>
</dbReference>
<proteinExistence type="predicted"/>
<dbReference type="InterPro" id="IPR021228">
    <property type="entry name" value="BrxD"/>
</dbReference>
<gene>
    <name evidence="1" type="ORF">MC378_12110</name>
</gene>
<comment type="caution">
    <text evidence="1">The sequence shown here is derived from an EMBL/GenBank/DDBJ whole genome shotgun (WGS) entry which is preliminary data.</text>
</comment>
<evidence type="ECO:0000313" key="1">
    <source>
        <dbReference type="EMBL" id="MCI2229912.1"/>
    </source>
</evidence>
<dbReference type="InterPro" id="IPR052026">
    <property type="entry name" value="ExeA_AAA_ATPase_DNA-bind"/>
</dbReference>
<reference evidence="1" key="1">
    <citation type="submission" date="2022-02" db="EMBL/GenBank/DDBJ databases">
        <title>Polaribacter sp. MSW13, isolated from seawater.</title>
        <authorList>
            <person name="Kristyanto S."/>
            <person name="Jung J."/>
            <person name="Jeon C.O."/>
        </authorList>
    </citation>
    <scope>NUCLEOTIDE SEQUENCE</scope>
    <source>
        <strain evidence="1">MSW13</strain>
    </source>
</reference>
<dbReference type="Proteomes" id="UP001139369">
    <property type="component" value="Unassembled WGS sequence"/>
</dbReference>
<sequence length="429" mass="49863">MSIDINKIFNKRANQSDQERFEKFDLTSNPFPKSGTANINESSDQTRLLIPIDDEVHMQIINYVKDSLFSTQEEDQKLIGTITGDYGTGKTQLLLYAKYLIQNQDKKAFVIYINNPGTKLSELIGSIIEKIGQEQFKKYLWNQVIDEIKKDSNDYKNSLLSYLSDKQGQMFGSDNDPFSVENESNHKAFLDAFLNQINNRTKRTEFNQTLKSIILRIFEKENSNDPVISDYFYNLISEDFGVNKTWETITTGSGKYLDNKVVKLLNAIINIIQNQGFERFYLLVDEFEDITSGRLTKKESDSYAYNLRALIDKERRWCLLIALTRTALDDIKKTSPPLVDRLTDRQINIERLSNTQTKQIILNYLNLSREPSENIFPFSDEAIDFLNKASEELPRLVLRKLYFIMERAADELNDNDEISAEFVEKYFEN</sequence>
<keyword evidence="1" id="KW-0547">Nucleotide-binding</keyword>
<dbReference type="PANTHER" id="PTHR35894:SF1">
    <property type="entry name" value="PHOSPHORIBULOKINASE _ URIDINE KINASE FAMILY"/>
    <property type="match status" value="1"/>
</dbReference>
<dbReference type="PANTHER" id="PTHR35894">
    <property type="entry name" value="GENERAL SECRETION PATHWAY PROTEIN A-RELATED"/>
    <property type="match status" value="1"/>
</dbReference>
<evidence type="ECO:0000313" key="2">
    <source>
        <dbReference type="Proteomes" id="UP001139369"/>
    </source>
</evidence>
<organism evidence="1 2">
    <name type="scientific">Polaribacter marinus</name>
    <dbReference type="NCBI Taxonomy" id="2916838"/>
    <lineage>
        <taxon>Bacteria</taxon>
        <taxon>Pseudomonadati</taxon>
        <taxon>Bacteroidota</taxon>
        <taxon>Flavobacteriia</taxon>
        <taxon>Flavobacteriales</taxon>
        <taxon>Flavobacteriaceae</taxon>
    </lineage>
</organism>
<keyword evidence="2" id="KW-1185">Reference proteome</keyword>
<dbReference type="RefSeq" id="WP_242179023.1">
    <property type="nucleotide sequence ID" value="NZ_JAKQYM010000009.1"/>
</dbReference>
<dbReference type="EMBL" id="JAKQYM010000009">
    <property type="protein sequence ID" value="MCI2229912.1"/>
    <property type="molecule type" value="Genomic_DNA"/>
</dbReference>
<protein>
    <submittedName>
        <fullName evidence="1">ATP-binding protein</fullName>
    </submittedName>
</protein>
<dbReference type="GO" id="GO:0005524">
    <property type="term" value="F:ATP binding"/>
    <property type="evidence" value="ECO:0007669"/>
    <property type="project" value="UniProtKB-KW"/>
</dbReference>
<dbReference type="AlphaFoldDB" id="A0A9X1VRU6"/>
<accession>A0A9X1VRU6</accession>
<keyword evidence="1" id="KW-0067">ATP-binding</keyword>
<name>A0A9X1VRU6_9FLAO</name>